<evidence type="ECO:0000256" key="2">
    <source>
        <dbReference type="ARBA" id="ARBA00008997"/>
    </source>
</evidence>
<proteinExistence type="inferred from homology"/>
<keyword evidence="11" id="KW-1185">Reference proteome</keyword>
<keyword evidence="5 7" id="KW-0234">DNA repair</keyword>
<dbReference type="InterPro" id="IPR027786">
    <property type="entry name" value="Nse4/EID"/>
</dbReference>
<evidence type="ECO:0000256" key="4">
    <source>
        <dbReference type="ARBA" id="ARBA00023172"/>
    </source>
</evidence>
<evidence type="ECO:0000256" key="3">
    <source>
        <dbReference type="ARBA" id="ARBA00022763"/>
    </source>
</evidence>
<dbReference type="EMBL" id="JAFNEN010000069">
    <property type="protein sequence ID" value="KAG8196457.1"/>
    <property type="molecule type" value="Genomic_DNA"/>
</dbReference>
<keyword evidence="6 7" id="KW-0539">Nucleus</keyword>
<organism evidence="10 11">
    <name type="scientific">Oedothorax gibbosus</name>
    <dbReference type="NCBI Taxonomy" id="931172"/>
    <lineage>
        <taxon>Eukaryota</taxon>
        <taxon>Metazoa</taxon>
        <taxon>Ecdysozoa</taxon>
        <taxon>Arthropoda</taxon>
        <taxon>Chelicerata</taxon>
        <taxon>Arachnida</taxon>
        <taxon>Araneae</taxon>
        <taxon>Araneomorphae</taxon>
        <taxon>Entelegynae</taxon>
        <taxon>Araneoidea</taxon>
        <taxon>Linyphiidae</taxon>
        <taxon>Erigoninae</taxon>
        <taxon>Oedothorax</taxon>
    </lineage>
</organism>
<comment type="similarity">
    <text evidence="2 7">Belongs to the NSE4 family.</text>
</comment>
<dbReference type="PANTHER" id="PTHR16140:SF0">
    <property type="entry name" value="NON-STRUCTURAL MAINTENANCE OF CHROMOSOMES ELEMENT 4"/>
    <property type="match status" value="1"/>
</dbReference>
<evidence type="ECO:0000256" key="5">
    <source>
        <dbReference type="ARBA" id="ARBA00023204"/>
    </source>
</evidence>
<dbReference type="Proteomes" id="UP000827092">
    <property type="component" value="Unassembled WGS sequence"/>
</dbReference>
<evidence type="ECO:0000256" key="8">
    <source>
        <dbReference type="SAM" id="MobiDB-lite"/>
    </source>
</evidence>
<comment type="subunit">
    <text evidence="7">Component of the SMC5-SMC6 complex.</text>
</comment>
<gene>
    <name evidence="10" type="ORF">JTE90_012280</name>
</gene>
<comment type="caution">
    <text evidence="10">The sequence shown here is derived from an EMBL/GenBank/DDBJ whole genome shotgun (WGS) entry which is preliminary data.</text>
</comment>
<dbReference type="Pfam" id="PF08743">
    <property type="entry name" value="Nse4_C"/>
    <property type="match status" value="1"/>
</dbReference>
<protein>
    <recommendedName>
        <fullName evidence="7">Non-structural maintenance of chromosomes element 4</fullName>
    </recommendedName>
</protein>
<dbReference type="GO" id="GO:0006310">
    <property type="term" value="P:DNA recombination"/>
    <property type="evidence" value="ECO:0007669"/>
    <property type="project" value="UniProtKB-UniRule"/>
</dbReference>
<name>A0AAV6VKP1_9ARAC</name>
<feature type="region of interest" description="Disordered" evidence="8">
    <location>
        <begin position="97"/>
        <end position="117"/>
    </location>
</feature>
<keyword evidence="3 7" id="KW-0227">DNA damage</keyword>
<accession>A0AAV6VKP1</accession>
<feature type="domain" description="Non-structural maintenance of chromosome element 4 C-terminal" evidence="9">
    <location>
        <begin position="214"/>
        <end position="299"/>
    </location>
</feature>
<dbReference type="PANTHER" id="PTHR16140">
    <property type="entry name" value="NON-STRUCTURAL MAINTENANCE OF CHROMOSOMES ELEMENT 4"/>
    <property type="match status" value="1"/>
</dbReference>
<dbReference type="InterPro" id="IPR014854">
    <property type="entry name" value="Nse4_C"/>
</dbReference>
<comment type="subcellular location">
    <subcellularLocation>
        <location evidence="1 7">Nucleus</location>
    </subcellularLocation>
</comment>
<keyword evidence="4 7" id="KW-0233">DNA recombination</keyword>
<evidence type="ECO:0000256" key="6">
    <source>
        <dbReference type="ARBA" id="ARBA00023242"/>
    </source>
</evidence>
<sequence length="312" mass="35621">MASDDVVYETKRLIVHIKDNRDKYISGELSLRPALDKTDKLYERSNEGELAVSKAFQDSDLLKIQTDITKERARKYQIDNLVFDASVFCQKLRSKLCPNEDPNESSNDEPSTSRTSIGSNVTTKVWKELGKKSQITMNTVPFFSFIYGTFDADPVQPVKKVRKQAMKDKLGDLTRPLPVTPGTALNEQDVMLRDADRVYTIFNELVKKSQKQAICFYEFVTDPGSFTRTVENIFLVSLLVKDGYVNIFPDEQGLPCLKKVTKSTKGNWDRDLPTQSVLTISLEDWKDIVKTFKFKKAVIPQRTTDINESMEM</sequence>
<evidence type="ECO:0000256" key="7">
    <source>
        <dbReference type="RuleBase" id="RU365071"/>
    </source>
</evidence>
<feature type="compositionally biased region" description="Polar residues" evidence="8">
    <location>
        <begin position="108"/>
        <end position="117"/>
    </location>
</feature>
<evidence type="ECO:0000313" key="11">
    <source>
        <dbReference type="Proteomes" id="UP000827092"/>
    </source>
</evidence>
<dbReference type="AlphaFoldDB" id="A0AAV6VKP1"/>
<dbReference type="GO" id="GO:0006281">
    <property type="term" value="P:DNA repair"/>
    <property type="evidence" value="ECO:0007669"/>
    <property type="project" value="UniProtKB-UniRule"/>
</dbReference>
<reference evidence="10 11" key="1">
    <citation type="journal article" date="2022" name="Nat. Ecol. Evol.">
        <title>A masculinizing supergene underlies an exaggerated male reproductive morph in a spider.</title>
        <authorList>
            <person name="Hendrickx F."/>
            <person name="De Corte Z."/>
            <person name="Sonet G."/>
            <person name="Van Belleghem S.M."/>
            <person name="Kostlbacher S."/>
            <person name="Vangestel C."/>
        </authorList>
    </citation>
    <scope>NUCLEOTIDE SEQUENCE [LARGE SCALE GENOMIC DNA]</scope>
    <source>
        <strain evidence="10">W744_W776</strain>
    </source>
</reference>
<evidence type="ECO:0000256" key="1">
    <source>
        <dbReference type="ARBA" id="ARBA00004123"/>
    </source>
</evidence>
<evidence type="ECO:0000313" key="10">
    <source>
        <dbReference type="EMBL" id="KAG8196457.1"/>
    </source>
</evidence>
<dbReference type="GO" id="GO:0030915">
    <property type="term" value="C:Smc5-Smc6 complex"/>
    <property type="evidence" value="ECO:0007669"/>
    <property type="project" value="UniProtKB-UniRule"/>
</dbReference>
<comment type="function">
    <text evidence="7">Component of the SMC5-SMC6 complex, that promotes sister chromatid alignment after DNA damage and facilitates double-stranded DNA breaks (DSBs) repair via homologous recombination between sister chromatids.</text>
</comment>
<evidence type="ECO:0000259" key="9">
    <source>
        <dbReference type="Pfam" id="PF08743"/>
    </source>
</evidence>
<dbReference type="GO" id="GO:0005634">
    <property type="term" value="C:nucleus"/>
    <property type="evidence" value="ECO:0007669"/>
    <property type="project" value="UniProtKB-SubCell"/>
</dbReference>